<dbReference type="Proteomes" id="UP001597262">
    <property type="component" value="Unassembled WGS sequence"/>
</dbReference>
<feature type="transmembrane region" description="Helical" evidence="1">
    <location>
        <begin position="6"/>
        <end position="30"/>
    </location>
</feature>
<dbReference type="InterPro" id="IPR000073">
    <property type="entry name" value="AB_hydrolase_1"/>
</dbReference>
<comment type="caution">
    <text evidence="3">The sequence shown here is derived from an EMBL/GenBank/DDBJ whole genome shotgun (WGS) entry which is preliminary data.</text>
</comment>
<dbReference type="RefSeq" id="WP_379319876.1">
    <property type="nucleotide sequence ID" value="NZ_JBHTLM010000009.1"/>
</dbReference>
<feature type="domain" description="AB hydrolase-1" evidence="2">
    <location>
        <begin position="92"/>
        <end position="208"/>
    </location>
</feature>
<reference evidence="4" key="1">
    <citation type="journal article" date="2019" name="Int. J. Syst. Evol. Microbiol.">
        <title>The Global Catalogue of Microorganisms (GCM) 10K type strain sequencing project: providing services to taxonomists for standard genome sequencing and annotation.</title>
        <authorList>
            <consortium name="The Broad Institute Genomics Platform"/>
            <consortium name="The Broad Institute Genome Sequencing Center for Infectious Disease"/>
            <person name="Wu L."/>
            <person name="Ma J."/>
        </authorList>
    </citation>
    <scope>NUCLEOTIDE SEQUENCE [LARGE SCALE GENOMIC DNA]</scope>
    <source>
        <strain evidence="4">CCUG 59189</strain>
    </source>
</reference>
<keyword evidence="1" id="KW-0472">Membrane</keyword>
<dbReference type="InterPro" id="IPR052920">
    <property type="entry name" value="DNA-binding_regulatory"/>
</dbReference>
<dbReference type="Pfam" id="PF00561">
    <property type="entry name" value="Abhydrolase_1"/>
    <property type="match status" value="1"/>
</dbReference>
<accession>A0ABW3RZI7</accession>
<dbReference type="SUPFAM" id="SSF53474">
    <property type="entry name" value="alpha/beta-Hydrolases"/>
    <property type="match status" value="1"/>
</dbReference>
<dbReference type="Gene3D" id="3.40.50.1820">
    <property type="entry name" value="alpha/beta hydrolase"/>
    <property type="match status" value="1"/>
</dbReference>
<proteinExistence type="predicted"/>
<gene>
    <name evidence="3" type="ORF">ACFQ3W_14140</name>
</gene>
<evidence type="ECO:0000259" key="2">
    <source>
        <dbReference type="Pfam" id="PF00561"/>
    </source>
</evidence>
<name>A0ABW3RZI7_9BACL</name>
<evidence type="ECO:0000313" key="4">
    <source>
        <dbReference type="Proteomes" id="UP001597262"/>
    </source>
</evidence>
<organism evidence="3 4">
    <name type="scientific">Paenibacillus puldeungensis</name>
    <dbReference type="NCBI Taxonomy" id="696536"/>
    <lineage>
        <taxon>Bacteria</taxon>
        <taxon>Bacillati</taxon>
        <taxon>Bacillota</taxon>
        <taxon>Bacilli</taxon>
        <taxon>Bacillales</taxon>
        <taxon>Paenibacillaceae</taxon>
        <taxon>Paenibacillus</taxon>
    </lineage>
</organism>
<dbReference type="EMBL" id="JBHTLM010000009">
    <property type="protein sequence ID" value="MFD1177432.1"/>
    <property type="molecule type" value="Genomic_DNA"/>
</dbReference>
<protein>
    <submittedName>
        <fullName evidence="3">Alpha/beta hydrolase</fullName>
    </submittedName>
</protein>
<evidence type="ECO:0000313" key="3">
    <source>
        <dbReference type="EMBL" id="MFD1177432.1"/>
    </source>
</evidence>
<dbReference type="InterPro" id="IPR029058">
    <property type="entry name" value="AB_hydrolase_fold"/>
</dbReference>
<keyword evidence="1" id="KW-1133">Transmembrane helix</keyword>
<dbReference type="PANTHER" id="PTHR43358:SF4">
    <property type="entry name" value="ALPHA_BETA HYDROLASE FOLD-1 DOMAIN-CONTAINING PROTEIN"/>
    <property type="match status" value="1"/>
</dbReference>
<evidence type="ECO:0000256" key="1">
    <source>
        <dbReference type="SAM" id="Phobius"/>
    </source>
</evidence>
<dbReference type="PANTHER" id="PTHR43358">
    <property type="entry name" value="ALPHA/BETA-HYDROLASE"/>
    <property type="match status" value="1"/>
</dbReference>
<sequence>MVFRVGFTAVVTAILLLIVVSGGLLIKFAVRQIAQMRLQTMESIYEYLERTGVYTKERFDALDKRPVQVTSKDGLRLSGYLLESYPGSNRFIIIVHGYTVSLHASTQYIDMFEEAGFNILLIDQRRHGNSEGEYTTYGYLEKYDVQAWVDWILEHYGENSVIGLHGQSFGGGTVLEYLGIAHPTVKFVIADCPYSDLTKLMRHQITKLYKLPAAPILPLVNRRLQRKAGFKLSQVSPIRAVKRSGLPVLFIHGTEDNYVPTYMSKELYQHKPEPKRLVLVEGAVHANAYGVNPKRYTEEVHNFISDVLGSDATEASYLPSI</sequence>
<keyword evidence="3" id="KW-0378">Hydrolase</keyword>
<keyword evidence="1" id="KW-0812">Transmembrane</keyword>
<keyword evidence="4" id="KW-1185">Reference proteome</keyword>
<dbReference type="GO" id="GO:0016787">
    <property type="term" value="F:hydrolase activity"/>
    <property type="evidence" value="ECO:0007669"/>
    <property type="project" value="UniProtKB-KW"/>
</dbReference>